<comment type="similarity">
    <text evidence="2 10">Belongs to the TRAFAC class TrmE-Era-EngA-EngB-Septin-like GTPase superfamily. EngB GTPase family.</text>
</comment>
<protein>
    <recommendedName>
        <fullName evidence="10">Probable GTP-binding protein EngB</fullName>
    </recommendedName>
</protein>
<dbReference type="PANTHER" id="PTHR11649">
    <property type="entry name" value="MSS1/TRME-RELATED GTP-BINDING PROTEIN"/>
    <property type="match status" value="1"/>
</dbReference>
<dbReference type="GO" id="GO:0046872">
    <property type="term" value="F:metal ion binding"/>
    <property type="evidence" value="ECO:0007669"/>
    <property type="project" value="UniProtKB-KW"/>
</dbReference>
<dbReference type="EMBL" id="DSUH01000026">
    <property type="protein sequence ID" value="HGU31450.1"/>
    <property type="molecule type" value="Genomic_DNA"/>
</dbReference>
<dbReference type="GO" id="GO:0000917">
    <property type="term" value="P:division septum assembly"/>
    <property type="evidence" value="ECO:0007669"/>
    <property type="project" value="UniProtKB-KW"/>
</dbReference>
<dbReference type="Gene3D" id="3.40.50.300">
    <property type="entry name" value="P-loop containing nucleotide triphosphate hydrolases"/>
    <property type="match status" value="1"/>
</dbReference>
<dbReference type="GO" id="GO:0005525">
    <property type="term" value="F:GTP binding"/>
    <property type="evidence" value="ECO:0007669"/>
    <property type="project" value="UniProtKB-UniRule"/>
</dbReference>
<gene>
    <name evidence="10" type="primary">engB</name>
    <name evidence="12" type="ORF">ENS29_01175</name>
</gene>
<dbReference type="FunFam" id="3.40.50.300:FF:000098">
    <property type="entry name" value="Probable GTP-binding protein EngB"/>
    <property type="match status" value="1"/>
</dbReference>
<keyword evidence="9 10" id="KW-0131">Cell cycle</keyword>
<evidence type="ECO:0000256" key="3">
    <source>
        <dbReference type="ARBA" id="ARBA00022618"/>
    </source>
</evidence>
<dbReference type="AlphaFoldDB" id="A0A7C4MKB9"/>
<comment type="cofactor">
    <cofactor evidence="1">
        <name>Mg(2+)</name>
        <dbReference type="ChEBI" id="CHEBI:18420"/>
    </cofactor>
</comment>
<evidence type="ECO:0000256" key="6">
    <source>
        <dbReference type="ARBA" id="ARBA00022842"/>
    </source>
</evidence>
<dbReference type="CDD" id="cd01876">
    <property type="entry name" value="YihA_EngB"/>
    <property type="match status" value="1"/>
</dbReference>
<keyword evidence="8 10" id="KW-0717">Septation</keyword>
<keyword evidence="3 10" id="KW-0132">Cell division</keyword>
<keyword evidence="7 10" id="KW-0342">GTP-binding</keyword>
<name>A0A7C4MKB9_9BACT</name>
<evidence type="ECO:0000256" key="5">
    <source>
        <dbReference type="ARBA" id="ARBA00022741"/>
    </source>
</evidence>
<dbReference type="HAMAP" id="MF_00321">
    <property type="entry name" value="GTPase_EngB"/>
    <property type="match status" value="1"/>
</dbReference>
<dbReference type="NCBIfam" id="TIGR03598">
    <property type="entry name" value="GTPase_YsxC"/>
    <property type="match status" value="1"/>
</dbReference>
<accession>A0A7C4MKB9</accession>
<evidence type="ECO:0000256" key="2">
    <source>
        <dbReference type="ARBA" id="ARBA00009638"/>
    </source>
</evidence>
<reference evidence="12" key="1">
    <citation type="journal article" date="2020" name="mSystems">
        <title>Genome- and Community-Level Interaction Insights into Carbon Utilization and Element Cycling Functions of Hydrothermarchaeota in Hydrothermal Sediment.</title>
        <authorList>
            <person name="Zhou Z."/>
            <person name="Liu Y."/>
            <person name="Xu W."/>
            <person name="Pan J."/>
            <person name="Luo Z.H."/>
            <person name="Li M."/>
        </authorList>
    </citation>
    <scope>NUCLEOTIDE SEQUENCE [LARGE SCALE GENOMIC DNA]</scope>
    <source>
        <strain evidence="12">SpSt-477</strain>
    </source>
</reference>
<evidence type="ECO:0000313" key="12">
    <source>
        <dbReference type="EMBL" id="HGU31450.1"/>
    </source>
</evidence>
<dbReference type="InterPro" id="IPR030393">
    <property type="entry name" value="G_ENGB_dom"/>
</dbReference>
<evidence type="ECO:0000256" key="8">
    <source>
        <dbReference type="ARBA" id="ARBA00023210"/>
    </source>
</evidence>
<organism evidence="12">
    <name type="scientific">Desulfatirhabdium butyrativorans</name>
    <dbReference type="NCBI Taxonomy" id="340467"/>
    <lineage>
        <taxon>Bacteria</taxon>
        <taxon>Pseudomonadati</taxon>
        <taxon>Thermodesulfobacteriota</taxon>
        <taxon>Desulfobacteria</taxon>
        <taxon>Desulfobacterales</taxon>
        <taxon>Desulfatirhabdiaceae</taxon>
        <taxon>Desulfatirhabdium</taxon>
    </lineage>
</organism>
<feature type="domain" description="EngB-type G" evidence="11">
    <location>
        <begin position="23"/>
        <end position="195"/>
    </location>
</feature>
<keyword evidence="6" id="KW-0460">Magnesium</keyword>
<comment type="caution">
    <text evidence="12">The sequence shown here is derived from an EMBL/GenBank/DDBJ whole genome shotgun (WGS) entry which is preliminary data.</text>
</comment>
<dbReference type="InterPro" id="IPR006073">
    <property type="entry name" value="GTP-bd"/>
</dbReference>
<dbReference type="SUPFAM" id="SSF52540">
    <property type="entry name" value="P-loop containing nucleoside triphosphate hydrolases"/>
    <property type="match status" value="1"/>
</dbReference>
<dbReference type="PANTHER" id="PTHR11649:SF13">
    <property type="entry name" value="ENGB-TYPE G DOMAIN-CONTAINING PROTEIN"/>
    <property type="match status" value="1"/>
</dbReference>
<sequence>MPRIVSARFEKSASRPEHYPPGDLPEIAFIGRSNVGKSSMINKLVNRRRLVKTSGKPGCTRLINFFTVNDSLRLVDLPGYGYAAVPDAERMRWKRMIETYLEKRSMLRGVVLIVDIRRDPDEKDLQMNAYLADRRIPALLALTKADKISASRRARQWARIESAFDRNNNEMVVFSAKTGLGVNDLWKRILSMTTALDPSFGGRRRADESVDAGGKSD</sequence>
<evidence type="ECO:0000256" key="4">
    <source>
        <dbReference type="ARBA" id="ARBA00022723"/>
    </source>
</evidence>
<dbReference type="PROSITE" id="PS51706">
    <property type="entry name" value="G_ENGB"/>
    <property type="match status" value="1"/>
</dbReference>
<evidence type="ECO:0000256" key="1">
    <source>
        <dbReference type="ARBA" id="ARBA00001946"/>
    </source>
</evidence>
<evidence type="ECO:0000256" key="10">
    <source>
        <dbReference type="HAMAP-Rule" id="MF_00321"/>
    </source>
</evidence>
<evidence type="ECO:0000259" key="11">
    <source>
        <dbReference type="PROSITE" id="PS51706"/>
    </source>
</evidence>
<comment type="function">
    <text evidence="10">Necessary for normal cell division and for the maintenance of normal septation.</text>
</comment>
<keyword evidence="5 10" id="KW-0547">Nucleotide-binding</keyword>
<dbReference type="GO" id="GO:0005829">
    <property type="term" value="C:cytosol"/>
    <property type="evidence" value="ECO:0007669"/>
    <property type="project" value="TreeGrafter"/>
</dbReference>
<evidence type="ECO:0000256" key="9">
    <source>
        <dbReference type="ARBA" id="ARBA00023306"/>
    </source>
</evidence>
<evidence type="ECO:0000256" key="7">
    <source>
        <dbReference type="ARBA" id="ARBA00023134"/>
    </source>
</evidence>
<dbReference type="InterPro" id="IPR027417">
    <property type="entry name" value="P-loop_NTPase"/>
</dbReference>
<dbReference type="InterPro" id="IPR019987">
    <property type="entry name" value="GTP-bd_ribosome_bio_YsxC"/>
</dbReference>
<proteinExistence type="inferred from homology"/>
<dbReference type="Pfam" id="PF01926">
    <property type="entry name" value="MMR_HSR1"/>
    <property type="match status" value="1"/>
</dbReference>
<keyword evidence="4" id="KW-0479">Metal-binding</keyword>